<organism evidence="2 3">
    <name type="scientific">Carya illinoinensis</name>
    <name type="common">Pecan</name>
    <dbReference type="NCBI Taxonomy" id="32201"/>
    <lineage>
        <taxon>Eukaryota</taxon>
        <taxon>Viridiplantae</taxon>
        <taxon>Streptophyta</taxon>
        <taxon>Embryophyta</taxon>
        <taxon>Tracheophyta</taxon>
        <taxon>Spermatophyta</taxon>
        <taxon>Magnoliopsida</taxon>
        <taxon>eudicotyledons</taxon>
        <taxon>Gunneridae</taxon>
        <taxon>Pentapetalae</taxon>
        <taxon>rosids</taxon>
        <taxon>fabids</taxon>
        <taxon>Fagales</taxon>
        <taxon>Juglandaceae</taxon>
        <taxon>Carya</taxon>
    </lineage>
</organism>
<keyword evidence="1" id="KW-0472">Membrane</keyword>
<keyword evidence="1" id="KW-0812">Transmembrane</keyword>
<feature type="transmembrane region" description="Helical" evidence="1">
    <location>
        <begin position="18"/>
        <end position="34"/>
    </location>
</feature>
<name>A0A922F086_CARIL</name>
<sequence length="36" mass="4251">MKIVVGELLNIEARKKQGTYLLYFLSLSWVFFSMKP</sequence>
<accession>A0A922F086</accession>
<evidence type="ECO:0000313" key="3">
    <source>
        <dbReference type="Proteomes" id="UP000811246"/>
    </source>
</evidence>
<dbReference type="AlphaFoldDB" id="A0A922F086"/>
<gene>
    <name evidence="2" type="ORF">I3842_05G165600</name>
</gene>
<evidence type="ECO:0000313" key="2">
    <source>
        <dbReference type="EMBL" id="KAG6713686.1"/>
    </source>
</evidence>
<protein>
    <submittedName>
        <fullName evidence="2">Uncharacterized protein</fullName>
    </submittedName>
</protein>
<dbReference type="Proteomes" id="UP000811246">
    <property type="component" value="Chromosome 5"/>
</dbReference>
<evidence type="ECO:0000256" key="1">
    <source>
        <dbReference type="SAM" id="Phobius"/>
    </source>
</evidence>
<comment type="caution">
    <text evidence="2">The sequence shown here is derived from an EMBL/GenBank/DDBJ whole genome shotgun (WGS) entry which is preliminary data.</text>
</comment>
<dbReference type="EMBL" id="CM031829">
    <property type="protein sequence ID" value="KAG6713686.1"/>
    <property type="molecule type" value="Genomic_DNA"/>
</dbReference>
<proteinExistence type="predicted"/>
<reference evidence="2" key="1">
    <citation type="submission" date="2021-01" db="EMBL/GenBank/DDBJ databases">
        <authorList>
            <person name="Lovell J.T."/>
            <person name="Bentley N."/>
            <person name="Bhattarai G."/>
            <person name="Jenkins J.W."/>
            <person name="Sreedasyam A."/>
            <person name="Alarcon Y."/>
            <person name="Bock C."/>
            <person name="Boston L."/>
            <person name="Carlson J."/>
            <person name="Cervantes K."/>
            <person name="Clermont K."/>
            <person name="Krom N."/>
            <person name="Kubenka K."/>
            <person name="Mamidi S."/>
            <person name="Mattison C."/>
            <person name="Monteros M."/>
            <person name="Pisani C."/>
            <person name="Plott C."/>
            <person name="Rajasekar S."/>
            <person name="Rhein H.S."/>
            <person name="Rohla C."/>
            <person name="Song M."/>
            <person name="Hilaire R.S."/>
            <person name="Shu S."/>
            <person name="Wells L."/>
            <person name="Wang X."/>
            <person name="Webber J."/>
            <person name="Heerema R.J."/>
            <person name="Klein P."/>
            <person name="Conner P."/>
            <person name="Grauke L."/>
            <person name="Grimwood J."/>
            <person name="Schmutz J."/>
            <person name="Randall J.J."/>
        </authorList>
    </citation>
    <scope>NUCLEOTIDE SEQUENCE</scope>
    <source>
        <tissue evidence="2">Leaf</tissue>
    </source>
</reference>
<keyword evidence="1" id="KW-1133">Transmembrane helix</keyword>